<reference evidence="4" key="1">
    <citation type="submission" date="2021-02" db="EMBL/GenBank/DDBJ databases">
        <authorList>
            <person name="Nowell W R."/>
        </authorList>
    </citation>
    <scope>NUCLEOTIDE SEQUENCE</scope>
</reference>
<dbReference type="CDD" id="cd02619">
    <property type="entry name" value="Peptidase_C1"/>
    <property type="match status" value="1"/>
</dbReference>
<dbReference type="InterPro" id="IPR002347">
    <property type="entry name" value="SDR_fam"/>
</dbReference>
<dbReference type="GO" id="GO:0016491">
    <property type="term" value="F:oxidoreductase activity"/>
    <property type="evidence" value="ECO:0007669"/>
    <property type="project" value="UniProtKB-KW"/>
</dbReference>
<dbReference type="InterPro" id="IPR036291">
    <property type="entry name" value="NAD(P)-bd_dom_sf"/>
</dbReference>
<accession>A0A820FLK2</accession>
<evidence type="ECO:0000313" key="5">
    <source>
        <dbReference type="Proteomes" id="UP000663851"/>
    </source>
</evidence>
<dbReference type="PANTHER" id="PTHR44279">
    <property type="entry name" value="HYDROXYSTEROID (11-BETA) DEHYDROGENASE 1-LIKE B-RELATED"/>
    <property type="match status" value="1"/>
</dbReference>
<gene>
    <name evidence="4" type="ORF">HFQ381_LOCUS11222</name>
</gene>
<organism evidence="4 5">
    <name type="scientific">Rotaria socialis</name>
    <dbReference type="NCBI Taxonomy" id="392032"/>
    <lineage>
        <taxon>Eukaryota</taxon>
        <taxon>Metazoa</taxon>
        <taxon>Spiralia</taxon>
        <taxon>Gnathifera</taxon>
        <taxon>Rotifera</taxon>
        <taxon>Eurotatoria</taxon>
        <taxon>Bdelloidea</taxon>
        <taxon>Philodinida</taxon>
        <taxon>Philodinidae</taxon>
        <taxon>Rotaria</taxon>
    </lineage>
</organism>
<dbReference type="AlphaFoldDB" id="A0A820FLK2"/>
<dbReference type="PROSITE" id="PS00061">
    <property type="entry name" value="ADH_SHORT"/>
    <property type="match status" value="1"/>
</dbReference>
<dbReference type="Gene3D" id="3.40.50.720">
    <property type="entry name" value="NAD(P)-binding Rossmann-like Domain"/>
    <property type="match status" value="1"/>
</dbReference>
<dbReference type="Gene3D" id="3.90.70.10">
    <property type="entry name" value="Cysteine proteinases"/>
    <property type="match status" value="1"/>
</dbReference>
<proteinExistence type="predicted"/>
<dbReference type="PRINTS" id="PR00081">
    <property type="entry name" value="GDHRDH"/>
</dbReference>
<name>A0A820FLK2_9BILA</name>
<feature type="domain" description="Peptidase C1A papain C-terminal" evidence="3">
    <location>
        <begin position="340"/>
        <end position="559"/>
    </location>
</feature>
<sequence length="630" mass="71127">MAEILISVALFLFIYLLSYYIYKTYFYVASIKPAKLKNKRVIITGASRGIGEELAYEYARYNCRIVLAARSIDILKNKVAEQCRSLGAAQVECVEFDASKEQACIELIKQTVKYYQGIDILVLNHTAAIYEPFFDSDIKTNIENMKNLMNVNFFGYFNTTMAALPYLDGSVTDGQPSQIIAVSSLAGTCPFPQTTIYGTTKHAVQGFFLNLSRELRICEAYQNRVTTTVAMLGLIGTDEALKKTNKNLHCLAADVRKTAQAIIAAGIYGQTRSFAKSKKANIYFATNNSSLRKITQTYLQDRKTGQRFRLNGDQETSYMPEKECLRQDFTQCVKYTPSHLPEKVDLRPWMTEIENQSSISSCTANAMAGAYEYLNYKSTGNQIDVSRLFIYYNSRLKGLKQNQKLADTGSAIQYAVESLEESGVCLESLWPYDIKKVNAKPIQQCYSEAEEYTITEALQVHIDINEMKSCLAQGFPIIVSLNLYKSFDKAKAKGKVPMPKANETSRDSHGRHAVLLSGYSNSSKAFIVRNSWGKGWGDKGYCYVPYDYMGNKKLCNIAWTIKKLAVDEMGEDVWVDEDDINYLDEEDDDDDDDDADIENIVEEEEDDDDGGEEEDDDDGGEEEEEEEEEE</sequence>
<dbReference type="Proteomes" id="UP000663851">
    <property type="component" value="Unassembled WGS sequence"/>
</dbReference>
<dbReference type="SMART" id="SM00645">
    <property type="entry name" value="Pept_C1"/>
    <property type="match status" value="1"/>
</dbReference>
<dbReference type="SUPFAM" id="SSF54001">
    <property type="entry name" value="Cysteine proteinases"/>
    <property type="match status" value="1"/>
</dbReference>
<evidence type="ECO:0000259" key="3">
    <source>
        <dbReference type="SMART" id="SM00645"/>
    </source>
</evidence>
<dbReference type="EMBL" id="CAJOBO010000639">
    <property type="protein sequence ID" value="CAF4263702.1"/>
    <property type="molecule type" value="Genomic_DNA"/>
</dbReference>
<comment type="caution">
    <text evidence="4">The sequence shown here is derived from an EMBL/GenBank/DDBJ whole genome shotgun (WGS) entry which is preliminary data.</text>
</comment>
<dbReference type="SUPFAM" id="SSF51735">
    <property type="entry name" value="NAD(P)-binding Rossmann-fold domains"/>
    <property type="match status" value="1"/>
</dbReference>
<dbReference type="InterPro" id="IPR000668">
    <property type="entry name" value="Peptidase_C1A_C"/>
</dbReference>
<protein>
    <recommendedName>
        <fullName evidence="3">Peptidase C1A papain C-terminal domain-containing protein</fullName>
    </recommendedName>
</protein>
<dbReference type="InterPro" id="IPR038765">
    <property type="entry name" value="Papain-like_cys_pep_sf"/>
</dbReference>
<dbReference type="InterPro" id="IPR051253">
    <property type="entry name" value="11-beta-HSD"/>
</dbReference>
<evidence type="ECO:0000256" key="2">
    <source>
        <dbReference type="SAM" id="MobiDB-lite"/>
    </source>
</evidence>
<dbReference type="PANTHER" id="PTHR44279:SF2">
    <property type="entry name" value="HYDROXYSTEROID (11-BETA) DEHYDROGENASE 1-LIKE B-RELATED"/>
    <property type="match status" value="1"/>
</dbReference>
<dbReference type="Pfam" id="PF00112">
    <property type="entry name" value="Peptidase_C1"/>
    <property type="match status" value="1"/>
</dbReference>
<evidence type="ECO:0000313" key="4">
    <source>
        <dbReference type="EMBL" id="CAF4263702.1"/>
    </source>
</evidence>
<dbReference type="InterPro" id="IPR020904">
    <property type="entry name" value="Sc_DH/Rdtase_CS"/>
</dbReference>
<dbReference type="Pfam" id="PF00106">
    <property type="entry name" value="adh_short"/>
    <property type="match status" value="1"/>
</dbReference>
<keyword evidence="1" id="KW-0560">Oxidoreductase</keyword>
<dbReference type="GO" id="GO:0008234">
    <property type="term" value="F:cysteine-type peptidase activity"/>
    <property type="evidence" value="ECO:0007669"/>
    <property type="project" value="InterPro"/>
</dbReference>
<evidence type="ECO:0000256" key="1">
    <source>
        <dbReference type="ARBA" id="ARBA00023002"/>
    </source>
</evidence>
<feature type="region of interest" description="Disordered" evidence="2">
    <location>
        <begin position="583"/>
        <end position="630"/>
    </location>
</feature>
<dbReference type="GO" id="GO:0006508">
    <property type="term" value="P:proteolysis"/>
    <property type="evidence" value="ECO:0007669"/>
    <property type="project" value="InterPro"/>
</dbReference>